<evidence type="ECO:0000313" key="1">
    <source>
        <dbReference type="EMBL" id="KIP64230.1"/>
    </source>
</evidence>
<protein>
    <submittedName>
        <fullName evidence="1">Contig28, whole genome shotgun sequence</fullName>
    </submittedName>
</protein>
<reference evidence="1 2" key="1">
    <citation type="submission" date="2015-01" db="EMBL/GenBank/DDBJ databases">
        <title>Comparative genomics of non-oral Prevotella species.</title>
        <authorList>
            <person name="Accetto T."/>
            <person name="Nograsek B."/>
            <person name="Avgustin G."/>
        </authorList>
    </citation>
    <scope>NUCLEOTIDE SEQUENCE [LARGE SCALE GENOMIC DNA]</scope>
    <source>
        <strain evidence="1 2">P5-119</strain>
    </source>
</reference>
<comment type="caution">
    <text evidence="1">The sequence shown here is derived from an EMBL/GenBank/DDBJ whole genome shotgun (WGS) entry which is preliminary data.</text>
</comment>
<dbReference type="Proteomes" id="UP000032046">
    <property type="component" value="Unassembled WGS sequence"/>
</dbReference>
<dbReference type="AlphaFoldDB" id="A0A0D0IW33"/>
<sequence length="374" mass="42403">MKDSDTISSWDELLASLETAVSHPVDTAWQIYRYLQNHYTTMGSHQVRMLLVAYLKLPVDRPSLVHSCVLGIAVKISSEYADFQFPQFLQMWGYDRYLREEDKQRQTGKDGRSYPSLMQRVERRLQSYALHHQSEMPHPVDGIKDMVAVKVFEKQMNGKRRYFAKLVASDGMELVASSHLFPCKPWEIQGRMYSVSVRVSKEGNERADEIVVSEKNIADAFPSVVGYVDGVDMGHGHYHIYDSLSRHFVAEKPALIVKQQDFVVFSPVIPAVDKFKSAIISTVLPHDEGLKAFGTMKAEITYMNTDEGYLRYRITSPIADTPEGTLAEEGFARLSAVADDKMRQSLTVGDSVSLLLFLKRGKDGEKRNHVVEIS</sequence>
<dbReference type="STRING" id="1602171.ST44_02535"/>
<evidence type="ECO:0000313" key="2">
    <source>
        <dbReference type="Proteomes" id="UP000032046"/>
    </source>
</evidence>
<accession>A0A0D0IW33</accession>
<gene>
    <name evidence="1" type="ORF">ST44_02535</name>
</gene>
<organism evidence="1 2">
    <name type="scientific">Prevotella pectinovora</name>
    <dbReference type="NCBI Taxonomy" id="1602169"/>
    <lineage>
        <taxon>Bacteria</taxon>
        <taxon>Pseudomonadati</taxon>
        <taxon>Bacteroidota</taxon>
        <taxon>Bacteroidia</taxon>
        <taxon>Bacteroidales</taxon>
        <taxon>Prevotellaceae</taxon>
        <taxon>Prevotella</taxon>
    </lineage>
</organism>
<keyword evidence="2" id="KW-1185">Reference proteome</keyword>
<proteinExistence type="predicted"/>
<dbReference type="RefSeq" id="WP_042517840.1">
    <property type="nucleotide sequence ID" value="NZ_JXQK01000028.1"/>
</dbReference>
<dbReference type="EMBL" id="JXQK01000028">
    <property type="protein sequence ID" value="KIP64230.1"/>
    <property type="molecule type" value="Genomic_DNA"/>
</dbReference>
<name>A0A0D0IW33_9BACT</name>